<proteinExistence type="inferred from homology"/>
<dbReference type="GO" id="GO:0005524">
    <property type="term" value="F:ATP binding"/>
    <property type="evidence" value="ECO:0007669"/>
    <property type="project" value="UniProtKB-UniRule"/>
</dbReference>
<dbReference type="Proteomes" id="UP000540787">
    <property type="component" value="Unassembled WGS sequence"/>
</dbReference>
<dbReference type="GO" id="GO:0005536">
    <property type="term" value="F:D-glucose binding"/>
    <property type="evidence" value="ECO:0007669"/>
    <property type="project" value="InterPro"/>
</dbReference>
<dbReference type="GO" id="GO:0006096">
    <property type="term" value="P:glycolytic process"/>
    <property type="evidence" value="ECO:0007669"/>
    <property type="project" value="UniProtKB-UniRule"/>
</dbReference>
<dbReference type="InterPro" id="IPR050201">
    <property type="entry name" value="Bacterial_glucokinase"/>
</dbReference>
<dbReference type="PANTHER" id="PTHR47690">
    <property type="entry name" value="GLUCOKINASE"/>
    <property type="match status" value="1"/>
</dbReference>
<dbReference type="AlphaFoldDB" id="A0A7W9X0J2"/>
<keyword evidence="3" id="KW-0067">ATP-binding</keyword>
<dbReference type="CDD" id="cd24008">
    <property type="entry name" value="ASKHA_NBD_GLK"/>
    <property type="match status" value="1"/>
</dbReference>
<sequence length="327" mass="34556">MTLEVTHGLRLLADIGGTNARFALQSDPAGGFDDVEVLTGASYLTLGDAIRAYLDGARARGMAVDSVRHAALAIANPVEGDEIRMTNHHWAFSIEALRQELGLTTLLMVNDFAALAMALPHLPPSGRQRIGGGIELPNRTIGLIGPGTGLGVSGVVPAGGRWIALSGEGGHVSFAPVNRDEVAILEALWSEYGHVSAERLLSGMGLELIHWARTSRRLKAADITTAALDGSCLECQGSVRVFCAILGSVAGNVALTLGATGGMYIGGGIVPRLGVLFEQSAFRARFEDKGRLGDYLARIPTYLITEQYPALRGVSAMLSDQIFCLHQ</sequence>
<protein>
    <recommendedName>
        <fullName evidence="3">Glucokinase</fullName>
        <ecNumber evidence="3">2.7.1.2</ecNumber>
    </recommendedName>
    <alternativeName>
        <fullName evidence="3">Glucose kinase</fullName>
    </alternativeName>
</protein>
<dbReference type="InterPro" id="IPR043129">
    <property type="entry name" value="ATPase_NBD"/>
</dbReference>
<dbReference type="PANTHER" id="PTHR47690:SF1">
    <property type="entry name" value="GLUCOKINASE"/>
    <property type="match status" value="1"/>
</dbReference>
<keyword evidence="6" id="KW-1185">Reference proteome</keyword>
<dbReference type="Pfam" id="PF02685">
    <property type="entry name" value="Glucokinase"/>
    <property type="match status" value="1"/>
</dbReference>
<keyword evidence="3" id="KW-0547">Nucleotide-binding</keyword>
<evidence type="ECO:0000313" key="6">
    <source>
        <dbReference type="Proteomes" id="UP000540787"/>
    </source>
</evidence>
<dbReference type="SUPFAM" id="SSF53067">
    <property type="entry name" value="Actin-like ATPase domain"/>
    <property type="match status" value="1"/>
</dbReference>
<dbReference type="GO" id="GO:0004340">
    <property type="term" value="F:glucokinase activity"/>
    <property type="evidence" value="ECO:0007669"/>
    <property type="project" value="UniProtKB-UniRule"/>
</dbReference>
<organism evidence="5 6">
    <name type="scientific">Massilia aurea</name>
    <dbReference type="NCBI Taxonomy" id="373040"/>
    <lineage>
        <taxon>Bacteria</taxon>
        <taxon>Pseudomonadati</taxon>
        <taxon>Pseudomonadota</taxon>
        <taxon>Betaproteobacteria</taxon>
        <taxon>Burkholderiales</taxon>
        <taxon>Oxalobacteraceae</taxon>
        <taxon>Telluria group</taxon>
        <taxon>Massilia</taxon>
    </lineage>
</organism>
<comment type="similarity">
    <text evidence="3 4">Belongs to the bacterial glucokinase family.</text>
</comment>
<evidence type="ECO:0000256" key="2">
    <source>
        <dbReference type="ARBA" id="ARBA00022777"/>
    </source>
</evidence>
<dbReference type="NCBIfam" id="TIGR00749">
    <property type="entry name" value="glk"/>
    <property type="match status" value="1"/>
</dbReference>
<comment type="caution">
    <text evidence="5">The sequence shown here is derived from an EMBL/GenBank/DDBJ whole genome shotgun (WGS) entry which is preliminary data.</text>
</comment>
<evidence type="ECO:0000256" key="1">
    <source>
        <dbReference type="ARBA" id="ARBA00022679"/>
    </source>
</evidence>
<dbReference type="Gene3D" id="3.40.367.20">
    <property type="match status" value="1"/>
</dbReference>
<dbReference type="InterPro" id="IPR003836">
    <property type="entry name" value="Glucokinase"/>
</dbReference>
<comment type="subcellular location">
    <subcellularLocation>
        <location evidence="3">Cytoplasm</location>
    </subcellularLocation>
</comment>
<evidence type="ECO:0000256" key="4">
    <source>
        <dbReference type="RuleBase" id="RU004046"/>
    </source>
</evidence>
<accession>A0A7W9X0J2</accession>
<name>A0A7W9X0J2_9BURK</name>
<dbReference type="Gene3D" id="3.30.420.40">
    <property type="match status" value="1"/>
</dbReference>
<feature type="binding site" evidence="3">
    <location>
        <begin position="13"/>
        <end position="18"/>
    </location>
    <ligand>
        <name>ATP</name>
        <dbReference type="ChEBI" id="CHEBI:30616"/>
    </ligand>
</feature>
<reference evidence="5 6" key="1">
    <citation type="submission" date="2020-08" db="EMBL/GenBank/DDBJ databases">
        <title>The Agave Microbiome: Exploring the role of microbial communities in plant adaptations to desert environments.</title>
        <authorList>
            <person name="Partida-Martinez L.P."/>
        </authorList>
    </citation>
    <scope>NUCLEOTIDE SEQUENCE [LARGE SCALE GENOMIC DNA]</scope>
    <source>
        <strain evidence="5 6">AT3.2</strain>
    </source>
</reference>
<dbReference type="GO" id="GO:0005829">
    <property type="term" value="C:cytosol"/>
    <property type="evidence" value="ECO:0007669"/>
    <property type="project" value="TreeGrafter"/>
</dbReference>
<keyword evidence="3" id="KW-0324">Glycolysis</keyword>
<evidence type="ECO:0000313" key="5">
    <source>
        <dbReference type="EMBL" id="MBB6134242.1"/>
    </source>
</evidence>
<comment type="catalytic activity">
    <reaction evidence="3">
        <text>D-glucose + ATP = D-glucose 6-phosphate + ADP + H(+)</text>
        <dbReference type="Rhea" id="RHEA:17825"/>
        <dbReference type="ChEBI" id="CHEBI:4167"/>
        <dbReference type="ChEBI" id="CHEBI:15378"/>
        <dbReference type="ChEBI" id="CHEBI:30616"/>
        <dbReference type="ChEBI" id="CHEBI:61548"/>
        <dbReference type="ChEBI" id="CHEBI:456216"/>
        <dbReference type="EC" id="2.7.1.2"/>
    </reaction>
</comment>
<keyword evidence="3" id="KW-0963">Cytoplasm</keyword>
<evidence type="ECO:0000256" key="3">
    <source>
        <dbReference type="HAMAP-Rule" id="MF_00524"/>
    </source>
</evidence>
<keyword evidence="2 3" id="KW-0418">Kinase</keyword>
<keyword evidence="1 3" id="KW-0808">Transferase</keyword>
<dbReference type="RefSeq" id="WP_183554629.1">
    <property type="nucleotide sequence ID" value="NZ_JACHBX010000002.1"/>
</dbReference>
<dbReference type="EMBL" id="JACHBX010000002">
    <property type="protein sequence ID" value="MBB6134242.1"/>
    <property type="molecule type" value="Genomic_DNA"/>
</dbReference>
<gene>
    <name evidence="3" type="primary">glk</name>
    <name evidence="5" type="ORF">HD842_002384</name>
</gene>
<dbReference type="HAMAP" id="MF_00524">
    <property type="entry name" value="Glucokinase"/>
    <property type="match status" value="1"/>
</dbReference>
<dbReference type="NCBIfam" id="NF001416">
    <property type="entry name" value="PRK00292.1-3"/>
    <property type="match status" value="1"/>
</dbReference>
<dbReference type="EC" id="2.7.1.2" evidence="3"/>